<dbReference type="InterPro" id="IPR003691">
    <property type="entry name" value="FluC"/>
</dbReference>
<dbReference type="RefSeq" id="WP_090265524.1">
    <property type="nucleotide sequence ID" value="NZ_AP023321.1"/>
</dbReference>
<name>A0A7I8D434_9FIRM</name>
<evidence type="ECO:0000256" key="5">
    <source>
        <dbReference type="ARBA" id="ARBA00023136"/>
    </source>
</evidence>
<feature type="transmembrane region" description="Helical" evidence="10">
    <location>
        <begin position="6"/>
        <end position="22"/>
    </location>
</feature>
<feature type="binding site" evidence="10">
    <location>
        <position position="77"/>
    </location>
    <ligand>
        <name>Na(+)</name>
        <dbReference type="ChEBI" id="CHEBI:29101"/>
        <note>structural</note>
    </ligand>
</feature>
<keyword evidence="6 10" id="KW-0407">Ion channel</keyword>
<evidence type="ECO:0000256" key="2">
    <source>
        <dbReference type="ARBA" id="ARBA00022475"/>
    </source>
</evidence>
<dbReference type="AlphaFoldDB" id="A0A7I8D434"/>
<keyword evidence="10" id="KW-0813">Transport</keyword>
<dbReference type="NCBIfam" id="TIGR00494">
    <property type="entry name" value="crcB"/>
    <property type="match status" value="1"/>
</dbReference>
<dbReference type="GO" id="GO:0046872">
    <property type="term" value="F:metal ion binding"/>
    <property type="evidence" value="ECO:0007669"/>
    <property type="project" value="UniProtKB-KW"/>
</dbReference>
<evidence type="ECO:0000256" key="9">
    <source>
        <dbReference type="ARBA" id="ARBA00049940"/>
    </source>
</evidence>
<keyword evidence="2 10" id="KW-1003">Cell membrane</keyword>
<evidence type="ECO:0000256" key="1">
    <source>
        <dbReference type="ARBA" id="ARBA00004651"/>
    </source>
</evidence>
<comment type="catalytic activity">
    <reaction evidence="8">
        <text>fluoride(in) = fluoride(out)</text>
        <dbReference type="Rhea" id="RHEA:76159"/>
        <dbReference type="ChEBI" id="CHEBI:17051"/>
    </reaction>
    <physiologicalReaction direction="left-to-right" evidence="8">
        <dbReference type="Rhea" id="RHEA:76160"/>
    </physiologicalReaction>
</comment>
<keyword evidence="5 10" id="KW-0472">Membrane</keyword>
<dbReference type="GO" id="GO:0005886">
    <property type="term" value="C:plasma membrane"/>
    <property type="evidence" value="ECO:0007669"/>
    <property type="project" value="UniProtKB-SubCell"/>
</dbReference>
<evidence type="ECO:0000256" key="4">
    <source>
        <dbReference type="ARBA" id="ARBA00022989"/>
    </source>
</evidence>
<sequence>MLFNCFMVGLGGCIGAIARYLLGQIPLGQSGFPWMTLLINVAGAVVIGAVTQIAGQTGLISDHILLFVKTGLCGGFTTFSTFSLETVTLLEEGNQLQATAYIGFSVALCLLGVWAGKLLIRNLLPA</sequence>
<evidence type="ECO:0000256" key="7">
    <source>
        <dbReference type="ARBA" id="ARBA00035120"/>
    </source>
</evidence>
<evidence type="ECO:0000313" key="11">
    <source>
        <dbReference type="EMBL" id="BCI61586.1"/>
    </source>
</evidence>
<evidence type="ECO:0000256" key="10">
    <source>
        <dbReference type="HAMAP-Rule" id="MF_00454"/>
    </source>
</evidence>
<feature type="binding site" evidence="10">
    <location>
        <position position="74"/>
    </location>
    <ligand>
        <name>Na(+)</name>
        <dbReference type="ChEBI" id="CHEBI:29101"/>
        <note>structural</note>
    </ligand>
</feature>
<keyword evidence="10" id="KW-0915">Sodium</keyword>
<comment type="similarity">
    <text evidence="7 10">Belongs to the fluoride channel Fluc/FEX (TC 1.A.43) family.</text>
</comment>
<organism evidence="11 12">
    <name type="scientific">Solibaculum mannosilyticum</name>
    <dbReference type="NCBI Taxonomy" id="2780922"/>
    <lineage>
        <taxon>Bacteria</taxon>
        <taxon>Bacillati</taxon>
        <taxon>Bacillota</taxon>
        <taxon>Clostridia</taxon>
        <taxon>Eubacteriales</taxon>
        <taxon>Oscillospiraceae</taxon>
        <taxon>Solibaculum</taxon>
    </lineage>
</organism>
<dbReference type="HAMAP" id="MF_00454">
    <property type="entry name" value="FluC"/>
    <property type="match status" value="1"/>
</dbReference>
<reference evidence="12" key="1">
    <citation type="submission" date="2020-07" db="EMBL/GenBank/DDBJ databases">
        <title>Complete genome sequencing of Clostridia bacterium strain 12CBH8.</title>
        <authorList>
            <person name="Sakamoto M."/>
            <person name="Murakami T."/>
            <person name="Mori H."/>
        </authorList>
    </citation>
    <scope>NUCLEOTIDE SEQUENCE [LARGE SCALE GENOMIC DNA]</scope>
    <source>
        <strain evidence="12">12CBH8</strain>
    </source>
</reference>
<keyword evidence="4 10" id="KW-1133">Transmembrane helix</keyword>
<dbReference type="GO" id="GO:0062054">
    <property type="term" value="F:fluoride channel activity"/>
    <property type="evidence" value="ECO:0007669"/>
    <property type="project" value="UniProtKB-UniRule"/>
</dbReference>
<evidence type="ECO:0000256" key="3">
    <source>
        <dbReference type="ARBA" id="ARBA00022692"/>
    </source>
</evidence>
<keyword evidence="12" id="KW-1185">Reference proteome</keyword>
<evidence type="ECO:0000256" key="8">
    <source>
        <dbReference type="ARBA" id="ARBA00035585"/>
    </source>
</evidence>
<evidence type="ECO:0000313" key="12">
    <source>
        <dbReference type="Proteomes" id="UP000593890"/>
    </source>
</evidence>
<dbReference type="KEGG" id="sman:C12CBH8_22250"/>
<proteinExistence type="inferred from homology"/>
<keyword evidence="3 10" id="KW-0812">Transmembrane</keyword>
<gene>
    <name evidence="10 11" type="primary">crcB</name>
    <name evidence="10" type="synonym">fluC</name>
    <name evidence="11" type="ORF">C12CBH8_22250</name>
</gene>
<comment type="function">
    <text evidence="9 10">Fluoride-specific ion channel. Important for reducing fluoride concentration in the cell, thus reducing its toxicity.</text>
</comment>
<keyword evidence="10" id="KW-0479">Metal-binding</keyword>
<comment type="activity regulation">
    <text evidence="10">Na(+) is not transported, but it plays an essential structural role and its presence is essential for fluoride channel function.</text>
</comment>
<accession>A0A7I8D434</accession>
<dbReference type="GO" id="GO:0140114">
    <property type="term" value="P:cellular detoxification of fluoride"/>
    <property type="evidence" value="ECO:0007669"/>
    <property type="project" value="UniProtKB-UniRule"/>
</dbReference>
<dbReference type="Pfam" id="PF02537">
    <property type="entry name" value="CRCB"/>
    <property type="match status" value="1"/>
</dbReference>
<feature type="transmembrane region" description="Helical" evidence="10">
    <location>
        <begin position="98"/>
        <end position="120"/>
    </location>
</feature>
<dbReference type="PANTHER" id="PTHR28259:SF1">
    <property type="entry name" value="FLUORIDE EXPORT PROTEIN 1-RELATED"/>
    <property type="match status" value="1"/>
</dbReference>
<protein>
    <recommendedName>
        <fullName evidence="10">Fluoride-specific ion channel FluC</fullName>
    </recommendedName>
</protein>
<comment type="subcellular location">
    <subcellularLocation>
        <location evidence="1 10">Cell membrane</location>
        <topology evidence="1 10">Multi-pass membrane protein</topology>
    </subcellularLocation>
</comment>
<dbReference type="Proteomes" id="UP000593890">
    <property type="component" value="Chromosome"/>
</dbReference>
<dbReference type="EMBL" id="AP023321">
    <property type="protein sequence ID" value="BCI61586.1"/>
    <property type="molecule type" value="Genomic_DNA"/>
</dbReference>
<dbReference type="PANTHER" id="PTHR28259">
    <property type="entry name" value="FLUORIDE EXPORT PROTEIN 1-RELATED"/>
    <property type="match status" value="1"/>
</dbReference>
<evidence type="ECO:0000256" key="6">
    <source>
        <dbReference type="ARBA" id="ARBA00023303"/>
    </source>
</evidence>
<feature type="transmembrane region" description="Helical" evidence="10">
    <location>
        <begin position="34"/>
        <end position="55"/>
    </location>
</feature>
<keyword evidence="10" id="KW-0406">Ion transport</keyword>